<dbReference type="SMART" id="SM00042">
    <property type="entry name" value="CUB"/>
    <property type="match status" value="2"/>
</dbReference>
<keyword evidence="7" id="KW-1185">Reference proteome</keyword>
<dbReference type="InterPro" id="IPR000859">
    <property type="entry name" value="CUB_dom"/>
</dbReference>
<evidence type="ECO:0008006" key="8">
    <source>
        <dbReference type="Google" id="ProtNLM"/>
    </source>
</evidence>
<dbReference type="CDD" id="cd00041">
    <property type="entry name" value="CUB"/>
    <property type="match status" value="2"/>
</dbReference>
<evidence type="ECO:0000256" key="2">
    <source>
        <dbReference type="ARBA" id="ARBA00023157"/>
    </source>
</evidence>
<dbReference type="PANTHER" id="PTHR24251:SF30">
    <property type="entry name" value="MEMBRANE FRIZZLED-RELATED PROTEIN"/>
    <property type="match status" value="1"/>
</dbReference>
<dbReference type="InterPro" id="IPR001304">
    <property type="entry name" value="C-type_lectin-like"/>
</dbReference>
<dbReference type="InterPro" id="IPR016186">
    <property type="entry name" value="C-type_lectin-like/link_sf"/>
</dbReference>
<evidence type="ECO:0000259" key="5">
    <source>
        <dbReference type="PROSITE" id="PS50041"/>
    </source>
</evidence>
<feature type="domain" description="C-type lectin" evidence="5">
    <location>
        <begin position="27"/>
        <end position="140"/>
    </location>
</feature>
<dbReference type="Gene3D" id="2.60.120.290">
    <property type="entry name" value="Spermadhesin, CUB domain"/>
    <property type="match status" value="2"/>
</dbReference>
<gene>
    <name evidence="6" type="ORF">CAMP_LOCUS15075</name>
</gene>
<reference evidence="6" key="1">
    <citation type="submission" date="2022-11" db="EMBL/GenBank/DDBJ databases">
        <authorList>
            <person name="Kikuchi T."/>
        </authorList>
    </citation>
    <scope>NUCLEOTIDE SEQUENCE</scope>
    <source>
        <strain evidence="6">PS1010</strain>
    </source>
</reference>
<dbReference type="EMBL" id="CANHGI010000005">
    <property type="protein sequence ID" value="CAI5452438.1"/>
    <property type="molecule type" value="Genomic_DNA"/>
</dbReference>
<evidence type="ECO:0000259" key="4">
    <source>
        <dbReference type="PROSITE" id="PS01180"/>
    </source>
</evidence>
<feature type="domain" description="CUB" evidence="4">
    <location>
        <begin position="257"/>
        <end position="369"/>
    </location>
</feature>
<evidence type="ECO:0000256" key="1">
    <source>
        <dbReference type="ARBA" id="ARBA00022737"/>
    </source>
</evidence>
<dbReference type="CDD" id="cd00037">
    <property type="entry name" value="CLECT"/>
    <property type="match status" value="1"/>
</dbReference>
<dbReference type="Gene3D" id="3.10.100.10">
    <property type="entry name" value="Mannose-Binding Protein A, subunit A"/>
    <property type="match status" value="1"/>
</dbReference>
<comment type="caution">
    <text evidence="6">The sequence shown here is derived from an EMBL/GenBank/DDBJ whole genome shotgun (WGS) entry which is preliminary data.</text>
</comment>
<dbReference type="PROSITE" id="PS50041">
    <property type="entry name" value="C_TYPE_LECTIN_2"/>
    <property type="match status" value="1"/>
</dbReference>
<comment type="caution">
    <text evidence="3">Lacks conserved residue(s) required for the propagation of feature annotation.</text>
</comment>
<dbReference type="Pfam" id="PF00059">
    <property type="entry name" value="Lectin_C"/>
    <property type="match status" value="1"/>
</dbReference>
<dbReference type="Proteomes" id="UP001152747">
    <property type="component" value="Unassembled WGS sequence"/>
</dbReference>
<feature type="domain" description="CUB" evidence="4">
    <location>
        <begin position="147"/>
        <end position="255"/>
    </location>
</feature>
<dbReference type="PANTHER" id="PTHR24251">
    <property type="entry name" value="OVOCHYMASE-RELATED"/>
    <property type="match status" value="1"/>
</dbReference>
<organism evidence="6 7">
    <name type="scientific">Caenorhabditis angaria</name>
    <dbReference type="NCBI Taxonomy" id="860376"/>
    <lineage>
        <taxon>Eukaryota</taxon>
        <taxon>Metazoa</taxon>
        <taxon>Ecdysozoa</taxon>
        <taxon>Nematoda</taxon>
        <taxon>Chromadorea</taxon>
        <taxon>Rhabditida</taxon>
        <taxon>Rhabditina</taxon>
        <taxon>Rhabditomorpha</taxon>
        <taxon>Rhabditoidea</taxon>
        <taxon>Rhabditidae</taxon>
        <taxon>Peloderinae</taxon>
        <taxon>Caenorhabditis</taxon>
    </lineage>
</organism>
<dbReference type="SMART" id="SM00034">
    <property type="entry name" value="CLECT"/>
    <property type="match status" value="1"/>
</dbReference>
<protein>
    <recommendedName>
        <fullName evidence="8">CUB domain-containing protein</fullName>
    </recommendedName>
</protein>
<keyword evidence="2" id="KW-1015">Disulfide bond</keyword>
<keyword evidence="1" id="KW-0677">Repeat</keyword>
<proteinExistence type="predicted"/>
<dbReference type="InterPro" id="IPR035914">
    <property type="entry name" value="Sperma_CUB_dom_sf"/>
</dbReference>
<dbReference type="SUPFAM" id="SSF56436">
    <property type="entry name" value="C-type lectin-like"/>
    <property type="match status" value="1"/>
</dbReference>
<evidence type="ECO:0000256" key="3">
    <source>
        <dbReference type="PROSITE-ProRule" id="PRU00059"/>
    </source>
</evidence>
<dbReference type="PROSITE" id="PS01180">
    <property type="entry name" value="CUB"/>
    <property type="match status" value="2"/>
</dbReference>
<dbReference type="InterPro" id="IPR016187">
    <property type="entry name" value="CTDL_fold"/>
</dbReference>
<dbReference type="SUPFAM" id="SSF49854">
    <property type="entry name" value="Spermadhesin, CUB domain"/>
    <property type="match status" value="2"/>
</dbReference>
<dbReference type="AlphaFoldDB" id="A0A9P1N620"/>
<name>A0A9P1N620_9PELO</name>
<accession>A0A9P1N620</accession>
<evidence type="ECO:0000313" key="7">
    <source>
        <dbReference type="Proteomes" id="UP001152747"/>
    </source>
</evidence>
<sequence>MLLLFLTFFGAVTAANECLPGWIFHPETTECYYISKILYKFDDSVSYCDSIGGKSASVSSSIELSAFTSIFNSSILQPWIGSRRNTTNNKFYNLDNSYFSTYFWATNEPSVNGDCVTYRGIGSVGLQVSQCYQLQPAFCKQTPALCNSGNFTGTSGTILSPGYPTQYYNNLKCTYLITSPDNTYITLNFQPFLIEEWYDSVKVYEGNSSVFANFIGQVSQYYPYTFETKANQALVLFTTDYRYTERGWQLNWSSKKVQPPISQSGTNGTLSSPNYPSNYNTYDEQIYYISTSFGTQVNLTIDDFWTESNRDFLEIYNSSTLSNSTLVAKLSGKNIAPYNIISPRSYLSLRFTSDGSLQYKGFHAFWNMF</sequence>
<dbReference type="OrthoDB" id="5808499at2759"/>
<dbReference type="Pfam" id="PF00431">
    <property type="entry name" value="CUB"/>
    <property type="match status" value="2"/>
</dbReference>
<evidence type="ECO:0000313" key="6">
    <source>
        <dbReference type="EMBL" id="CAI5452438.1"/>
    </source>
</evidence>